<dbReference type="InterPro" id="IPR019800">
    <property type="entry name" value="Glyco_hydro_3_AS"/>
</dbReference>
<dbReference type="GO" id="GO:0005975">
    <property type="term" value="P:carbohydrate metabolic process"/>
    <property type="evidence" value="ECO:0007669"/>
    <property type="project" value="InterPro"/>
</dbReference>
<evidence type="ECO:0000313" key="8">
    <source>
        <dbReference type="Proteomes" id="UP000316008"/>
    </source>
</evidence>
<evidence type="ECO:0000259" key="6">
    <source>
        <dbReference type="Pfam" id="PF00933"/>
    </source>
</evidence>
<dbReference type="AlphaFoldDB" id="A0A556MNE4"/>
<dbReference type="InterPro" id="IPR050226">
    <property type="entry name" value="NagZ_Beta-hexosaminidase"/>
</dbReference>
<gene>
    <name evidence="7" type="ORF">FO442_15060</name>
</gene>
<dbReference type="Proteomes" id="UP000316008">
    <property type="component" value="Unassembled WGS sequence"/>
</dbReference>
<dbReference type="EC" id="3.2.1.52" evidence="3"/>
<evidence type="ECO:0000256" key="1">
    <source>
        <dbReference type="ARBA" id="ARBA00001231"/>
    </source>
</evidence>
<evidence type="ECO:0000256" key="4">
    <source>
        <dbReference type="ARBA" id="ARBA00022801"/>
    </source>
</evidence>
<keyword evidence="5" id="KW-0326">Glycosidase</keyword>
<evidence type="ECO:0000256" key="3">
    <source>
        <dbReference type="ARBA" id="ARBA00012663"/>
    </source>
</evidence>
<dbReference type="InterPro" id="IPR001764">
    <property type="entry name" value="Glyco_hydro_3_N"/>
</dbReference>
<dbReference type="Pfam" id="PF00933">
    <property type="entry name" value="Glyco_hydro_3"/>
    <property type="match status" value="1"/>
</dbReference>
<name>A0A556MNE4_9FLAO</name>
<keyword evidence="4 7" id="KW-0378">Hydrolase</keyword>
<comment type="similarity">
    <text evidence="2">Belongs to the glycosyl hydrolase 3 family.</text>
</comment>
<dbReference type="PANTHER" id="PTHR30480:SF13">
    <property type="entry name" value="BETA-HEXOSAMINIDASE"/>
    <property type="match status" value="1"/>
</dbReference>
<evidence type="ECO:0000256" key="5">
    <source>
        <dbReference type="ARBA" id="ARBA00023295"/>
    </source>
</evidence>
<dbReference type="GO" id="GO:0009254">
    <property type="term" value="P:peptidoglycan turnover"/>
    <property type="evidence" value="ECO:0007669"/>
    <property type="project" value="TreeGrafter"/>
</dbReference>
<dbReference type="EMBL" id="VLPL01000008">
    <property type="protein sequence ID" value="TSJ41229.1"/>
    <property type="molecule type" value="Genomic_DNA"/>
</dbReference>
<feature type="domain" description="Glycoside hydrolase family 3 N-terminal" evidence="6">
    <location>
        <begin position="96"/>
        <end position="398"/>
    </location>
</feature>
<dbReference type="PANTHER" id="PTHR30480">
    <property type="entry name" value="BETA-HEXOSAMINIDASE-RELATED"/>
    <property type="match status" value="1"/>
</dbReference>
<comment type="catalytic activity">
    <reaction evidence="1">
        <text>Hydrolysis of terminal non-reducing N-acetyl-D-hexosamine residues in N-acetyl-beta-D-hexosaminides.</text>
        <dbReference type="EC" id="3.2.1.52"/>
    </reaction>
</comment>
<evidence type="ECO:0000313" key="7">
    <source>
        <dbReference type="EMBL" id="TSJ41229.1"/>
    </source>
</evidence>
<dbReference type="SUPFAM" id="SSF51445">
    <property type="entry name" value="(Trans)glycosidases"/>
    <property type="match status" value="1"/>
</dbReference>
<reference evidence="7 8" key="1">
    <citation type="submission" date="2019-07" db="EMBL/GenBank/DDBJ databases">
        <authorList>
            <person name="Huq M.A."/>
        </authorList>
    </citation>
    <scope>NUCLEOTIDE SEQUENCE [LARGE SCALE GENOMIC DNA]</scope>
    <source>
        <strain evidence="7 8">MAH-3</strain>
    </source>
</reference>
<comment type="caution">
    <text evidence="7">The sequence shown here is derived from an EMBL/GenBank/DDBJ whole genome shotgun (WGS) entry which is preliminary data.</text>
</comment>
<dbReference type="InterPro" id="IPR017853">
    <property type="entry name" value="GH"/>
</dbReference>
<organism evidence="7 8">
    <name type="scientific">Fluviicola chungangensis</name>
    <dbReference type="NCBI Taxonomy" id="2597671"/>
    <lineage>
        <taxon>Bacteria</taxon>
        <taxon>Pseudomonadati</taxon>
        <taxon>Bacteroidota</taxon>
        <taxon>Flavobacteriia</taxon>
        <taxon>Flavobacteriales</taxon>
        <taxon>Crocinitomicaceae</taxon>
        <taxon>Fluviicola</taxon>
    </lineage>
</organism>
<sequence length="407" mass="44114">MQKAIVSNFRLTFAATMIKVEMKHWITICACSALLLQACGQNAEGTKTETQTKERTVPQLPEIKHTYKLSDYLSENNDLDKDVEELFKTLDDTAIVAQLIMPAVGRLGNTPNSIEALINKRVIGGVLMLNGTKTEFTSWITKFNELNEKNGNPGFLYSADAEPSLFNRKISGSSPVKKANEITSLAEVNQCADTIAATLKAIGINYNFAPVVDLAKNGTVGYRGFAKVEANNVPWSNAFIARMQEQGIIATAKHFPGHGLVSGDTHKSLQAIDGELKEIKTYPELIQKGVLSIMIGHLAVVNNPKYNTNGLPATCSKVIVTDLLRKELGFKGLVVTDAMNMGGVTAVKGNSVKAIEAGVDILLMPLDCMRSHGEILAKYRSDAAFKAIVDSAAKRVIRMKLCAGAIK</sequence>
<dbReference type="OrthoDB" id="9805821at2"/>
<dbReference type="PROSITE" id="PS00775">
    <property type="entry name" value="GLYCOSYL_HYDROL_F3"/>
    <property type="match status" value="1"/>
</dbReference>
<keyword evidence="8" id="KW-1185">Reference proteome</keyword>
<accession>A0A556MNE4</accession>
<evidence type="ECO:0000256" key="2">
    <source>
        <dbReference type="ARBA" id="ARBA00005336"/>
    </source>
</evidence>
<proteinExistence type="inferred from homology"/>
<dbReference type="InterPro" id="IPR036962">
    <property type="entry name" value="Glyco_hydro_3_N_sf"/>
</dbReference>
<protein>
    <recommendedName>
        <fullName evidence="3">beta-N-acetylhexosaminidase</fullName>
        <ecNumber evidence="3">3.2.1.52</ecNumber>
    </recommendedName>
</protein>
<dbReference type="Gene3D" id="3.20.20.300">
    <property type="entry name" value="Glycoside hydrolase, family 3, N-terminal domain"/>
    <property type="match status" value="1"/>
</dbReference>
<dbReference type="GO" id="GO:0004563">
    <property type="term" value="F:beta-N-acetylhexosaminidase activity"/>
    <property type="evidence" value="ECO:0007669"/>
    <property type="project" value="UniProtKB-EC"/>
</dbReference>